<evidence type="ECO:0000313" key="2">
    <source>
        <dbReference type="Proteomes" id="UP001489719"/>
    </source>
</evidence>
<sequence length="344" mass="37639">MVNEVFNVSVFFILFRETVEASIIISVLLAFLKQGIGRSSEDPNLHKKLVRQVWFGAALGLLVCLILGGAFIGAWYGLGKNVWSSSEDIWEGVFSLIAGIIISIMGLALLRVNKMKEKWRVKIARALEKGSGTKSARKFTTKYAMALLPFITVLREGIEAIVFTGGVSLSAPAKAFPLPVICGILAGSAVGYIIYKGGSYMKMQIFLIASTCFLYLVAAGIMSRAVWYFEMYIFAKAVGGDVAETGSGPGSYDIRSSVWHVNCCNPNIDGGWMIFQALFGWQNSATYGSVLMYNIYWIAVMICVVALLYNEKKGHYPFMKPKVNPPASPVALSEPLPSKETESV</sequence>
<accession>A0ACC3TDC3</accession>
<keyword evidence="2" id="KW-1185">Reference proteome</keyword>
<gene>
    <name evidence="1" type="ORF">V1517DRAFT_333490</name>
</gene>
<protein>
    <submittedName>
        <fullName evidence="1">High-affinity iron permease</fullName>
    </submittedName>
</protein>
<dbReference type="Proteomes" id="UP001489719">
    <property type="component" value="Unassembled WGS sequence"/>
</dbReference>
<evidence type="ECO:0000313" key="1">
    <source>
        <dbReference type="EMBL" id="KAK9319157.1"/>
    </source>
</evidence>
<proteinExistence type="predicted"/>
<dbReference type="EMBL" id="MU970220">
    <property type="protein sequence ID" value="KAK9319157.1"/>
    <property type="molecule type" value="Genomic_DNA"/>
</dbReference>
<comment type="caution">
    <text evidence="1">The sequence shown here is derived from an EMBL/GenBank/DDBJ whole genome shotgun (WGS) entry which is preliminary data.</text>
</comment>
<organism evidence="1 2">
    <name type="scientific">Lipomyces orientalis</name>
    <dbReference type="NCBI Taxonomy" id="1233043"/>
    <lineage>
        <taxon>Eukaryota</taxon>
        <taxon>Fungi</taxon>
        <taxon>Dikarya</taxon>
        <taxon>Ascomycota</taxon>
        <taxon>Saccharomycotina</taxon>
        <taxon>Lipomycetes</taxon>
        <taxon>Lipomycetales</taxon>
        <taxon>Lipomycetaceae</taxon>
        <taxon>Lipomyces</taxon>
    </lineage>
</organism>
<name>A0ACC3TDC3_9ASCO</name>
<reference evidence="2" key="1">
    <citation type="journal article" date="2024" name="Front. Bioeng. Biotechnol.">
        <title>Genome-scale model development and genomic sequencing of the oleaginous clade Lipomyces.</title>
        <authorList>
            <person name="Czajka J.J."/>
            <person name="Han Y."/>
            <person name="Kim J."/>
            <person name="Mondo S.J."/>
            <person name="Hofstad B.A."/>
            <person name="Robles A."/>
            <person name="Haridas S."/>
            <person name="Riley R."/>
            <person name="LaButti K."/>
            <person name="Pangilinan J."/>
            <person name="Andreopoulos W."/>
            <person name="Lipzen A."/>
            <person name="Yan J."/>
            <person name="Wang M."/>
            <person name="Ng V."/>
            <person name="Grigoriev I.V."/>
            <person name="Spatafora J.W."/>
            <person name="Magnuson J.K."/>
            <person name="Baker S.E."/>
            <person name="Pomraning K.R."/>
        </authorList>
    </citation>
    <scope>NUCLEOTIDE SEQUENCE [LARGE SCALE GENOMIC DNA]</scope>
    <source>
        <strain evidence="2">CBS 10300</strain>
    </source>
</reference>